<dbReference type="RefSeq" id="WP_107840794.1">
    <property type="nucleotide sequence ID" value="NZ_JARSFG010000005.1"/>
</dbReference>
<keyword evidence="2" id="KW-0238">DNA-binding</keyword>
<dbReference type="GO" id="GO:0003677">
    <property type="term" value="F:DNA binding"/>
    <property type="evidence" value="ECO:0007669"/>
    <property type="project" value="UniProtKB-KW"/>
</dbReference>
<evidence type="ECO:0000259" key="4">
    <source>
        <dbReference type="PROSITE" id="PS50043"/>
    </source>
</evidence>
<dbReference type="AlphaFoldDB" id="A0AAW9NSH1"/>
<keyword evidence="3" id="KW-0804">Transcription</keyword>
<sequence length="75" mass="8626">MGNSQSRLLLTKREREIFQLLIEDYSTKEISEKLAISEKTVRNHISNTIQKLGVSSRTQALIELLRLQELKLNGT</sequence>
<dbReference type="CDD" id="cd06170">
    <property type="entry name" value="LuxR_C_like"/>
    <property type="match status" value="1"/>
</dbReference>
<dbReference type="GO" id="GO:0006355">
    <property type="term" value="P:regulation of DNA-templated transcription"/>
    <property type="evidence" value="ECO:0007669"/>
    <property type="project" value="InterPro"/>
</dbReference>
<organism evidence="5 6">
    <name type="scientific">Metasolibacillus meyeri</name>
    <dbReference type="NCBI Taxonomy" id="1071052"/>
    <lineage>
        <taxon>Bacteria</taxon>
        <taxon>Bacillati</taxon>
        <taxon>Bacillota</taxon>
        <taxon>Bacilli</taxon>
        <taxon>Bacillales</taxon>
        <taxon>Caryophanaceae</taxon>
        <taxon>Metasolibacillus</taxon>
    </lineage>
</organism>
<name>A0AAW9NSH1_9BACL</name>
<comment type="caution">
    <text evidence="5">The sequence shown here is derived from an EMBL/GenBank/DDBJ whole genome shotgun (WGS) entry which is preliminary data.</text>
</comment>
<evidence type="ECO:0000313" key="5">
    <source>
        <dbReference type="EMBL" id="MEC1177671.1"/>
    </source>
</evidence>
<accession>A0AAW9NSH1</accession>
<evidence type="ECO:0000256" key="1">
    <source>
        <dbReference type="ARBA" id="ARBA00023015"/>
    </source>
</evidence>
<evidence type="ECO:0000256" key="3">
    <source>
        <dbReference type="ARBA" id="ARBA00023163"/>
    </source>
</evidence>
<feature type="domain" description="HTH luxR-type" evidence="4">
    <location>
        <begin position="3"/>
        <end position="68"/>
    </location>
</feature>
<gene>
    <name evidence="5" type="ORF">P9B03_04175</name>
</gene>
<dbReference type="EMBL" id="JARSFG010000005">
    <property type="protein sequence ID" value="MEC1177671.1"/>
    <property type="molecule type" value="Genomic_DNA"/>
</dbReference>
<proteinExistence type="predicted"/>
<dbReference type="PANTHER" id="PTHR44688">
    <property type="entry name" value="DNA-BINDING TRANSCRIPTIONAL ACTIVATOR DEVR_DOSR"/>
    <property type="match status" value="1"/>
</dbReference>
<keyword evidence="6" id="KW-1185">Reference proteome</keyword>
<dbReference type="InterPro" id="IPR000792">
    <property type="entry name" value="Tscrpt_reg_LuxR_C"/>
</dbReference>
<dbReference type="PRINTS" id="PR00038">
    <property type="entry name" value="HTHLUXR"/>
</dbReference>
<dbReference type="InterPro" id="IPR036388">
    <property type="entry name" value="WH-like_DNA-bd_sf"/>
</dbReference>
<dbReference type="InterPro" id="IPR016032">
    <property type="entry name" value="Sig_transdc_resp-reg_C-effctor"/>
</dbReference>
<dbReference type="SMART" id="SM00421">
    <property type="entry name" value="HTH_LUXR"/>
    <property type="match status" value="1"/>
</dbReference>
<dbReference type="Proteomes" id="UP001344888">
    <property type="component" value="Unassembled WGS sequence"/>
</dbReference>
<dbReference type="Gene3D" id="1.10.10.10">
    <property type="entry name" value="Winged helix-like DNA-binding domain superfamily/Winged helix DNA-binding domain"/>
    <property type="match status" value="1"/>
</dbReference>
<dbReference type="PROSITE" id="PS00622">
    <property type="entry name" value="HTH_LUXR_1"/>
    <property type="match status" value="1"/>
</dbReference>
<evidence type="ECO:0000256" key="2">
    <source>
        <dbReference type="ARBA" id="ARBA00023125"/>
    </source>
</evidence>
<dbReference type="Pfam" id="PF00196">
    <property type="entry name" value="GerE"/>
    <property type="match status" value="1"/>
</dbReference>
<dbReference type="SUPFAM" id="SSF46894">
    <property type="entry name" value="C-terminal effector domain of the bipartite response regulators"/>
    <property type="match status" value="1"/>
</dbReference>
<reference evidence="5 6" key="1">
    <citation type="submission" date="2023-03" db="EMBL/GenBank/DDBJ databases">
        <title>Bacillus Genome Sequencing.</title>
        <authorList>
            <person name="Dunlap C."/>
        </authorList>
    </citation>
    <scope>NUCLEOTIDE SEQUENCE [LARGE SCALE GENOMIC DNA]</scope>
    <source>
        <strain evidence="5 6">B-59205</strain>
    </source>
</reference>
<protein>
    <submittedName>
        <fullName evidence="5">LuxR C-terminal-related transcriptional regulator</fullName>
    </submittedName>
</protein>
<evidence type="ECO:0000313" key="6">
    <source>
        <dbReference type="Proteomes" id="UP001344888"/>
    </source>
</evidence>
<dbReference type="PROSITE" id="PS50043">
    <property type="entry name" value="HTH_LUXR_2"/>
    <property type="match status" value="1"/>
</dbReference>
<dbReference type="PANTHER" id="PTHR44688:SF16">
    <property type="entry name" value="DNA-BINDING TRANSCRIPTIONAL ACTIVATOR DEVR_DOSR"/>
    <property type="match status" value="1"/>
</dbReference>
<keyword evidence="1" id="KW-0805">Transcription regulation</keyword>